<evidence type="ECO:0000313" key="3">
    <source>
        <dbReference type="Proteomes" id="UP001285352"/>
    </source>
</evidence>
<evidence type="ECO:0000313" key="2">
    <source>
        <dbReference type="EMBL" id="MDX8147108.1"/>
    </source>
</evidence>
<keyword evidence="3" id="KW-1185">Reference proteome</keyword>
<reference evidence="2 3" key="2">
    <citation type="submission" date="2023-11" db="EMBL/GenBank/DDBJ databases">
        <authorList>
            <person name="Lara A.C."/>
            <person name="Chronakova A."/>
        </authorList>
    </citation>
    <scope>NUCLEOTIDE SEQUENCE [LARGE SCALE GENOMIC DNA]</scope>
    <source>
        <strain evidence="2 3">BCCO 10_0061</strain>
    </source>
</reference>
<dbReference type="Gene3D" id="3.30.559.10">
    <property type="entry name" value="Chloramphenicol acetyltransferase-like domain"/>
    <property type="match status" value="1"/>
</dbReference>
<name>A0ABU4V837_9PSEU</name>
<feature type="domain" description="TubC N-terminal docking" evidence="1">
    <location>
        <begin position="5"/>
        <end position="52"/>
    </location>
</feature>
<dbReference type="RefSeq" id="WP_319979166.1">
    <property type="nucleotide sequence ID" value="NZ_JAXAVU010000013.1"/>
</dbReference>
<dbReference type="PANTHER" id="PTHR45527:SF1">
    <property type="entry name" value="FATTY ACID SYNTHASE"/>
    <property type="match status" value="1"/>
</dbReference>
<dbReference type="EMBL" id="JAXAVU010000013">
    <property type="protein sequence ID" value="MDX8147108.1"/>
    <property type="molecule type" value="Genomic_DNA"/>
</dbReference>
<protein>
    <recommendedName>
        <fullName evidence="1">TubC N-terminal docking domain-containing protein</fullName>
    </recommendedName>
</protein>
<reference evidence="2 3" key="1">
    <citation type="submission" date="2023-11" db="EMBL/GenBank/DDBJ databases">
        <title>Lentzea sokolovensis, sp. nov., Lentzea kristufkii, sp. nov., and Lentzea miocenensis, sp. nov., rare actinobacteria from Sokolov Coal Basin, Miocene lacustrine sediment, Czech Republic.</title>
        <authorList>
            <person name="Lara A."/>
            <person name="Kotroba L."/>
            <person name="Nouioui I."/>
            <person name="Neumann-Schaal M."/>
            <person name="Mast Y."/>
            <person name="Chronakova A."/>
        </authorList>
    </citation>
    <scope>NUCLEOTIDE SEQUENCE [LARGE SCALE GENOMIC DNA]</scope>
    <source>
        <strain evidence="2 3">BCCO 10_0061</strain>
    </source>
</reference>
<dbReference type="InterPro" id="IPR044894">
    <property type="entry name" value="TubC_N_sf"/>
</dbReference>
<dbReference type="InterPro" id="IPR023213">
    <property type="entry name" value="CAT-like_dom_sf"/>
</dbReference>
<dbReference type="PANTHER" id="PTHR45527">
    <property type="entry name" value="NONRIBOSOMAL PEPTIDE SYNTHETASE"/>
    <property type="match status" value="1"/>
</dbReference>
<dbReference type="InterPro" id="IPR041464">
    <property type="entry name" value="TubC_N"/>
</dbReference>
<dbReference type="Pfam" id="PF18563">
    <property type="entry name" value="TubC_N"/>
    <property type="match status" value="1"/>
</dbReference>
<evidence type="ECO:0000259" key="1">
    <source>
        <dbReference type="Pfam" id="PF18563"/>
    </source>
</evidence>
<dbReference type="SUPFAM" id="SSF52777">
    <property type="entry name" value="CoA-dependent acyltransferases"/>
    <property type="match status" value="2"/>
</dbReference>
<gene>
    <name evidence="2" type="ORF">SK854_33700</name>
</gene>
<proteinExistence type="predicted"/>
<organism evidence="2 3">
    <name type="scientific">Lentzea sokolovensis</name>
    <dbReference type="NCBI Taxonomy" id="3095429"/>
    <lineage>
        <taxon>Bacteria</taxon>
        <taxon>Bacillati</taxon>
        <taxon>Actinomycetota</taxon>
        <taxon>Actinomycetes</taxon>
        <taxon>Pseudonocardiales</taxon>
        <taxon>Pseudonocardiaceae</taxon>
        <taxon>Lentzea</taxon>
    </lineage>
</organism>
<dbReference type="Gene3D" id="1.10.10.1830">
    <property type="entry name" value="Non-ribosomal peptide synthase, adenylation domain"/>
    <property type="match status" value="1"/>
</dbReference>
<sequence>MTATDLLWSLAAEGVRLRLDGSRLAYDADPGALTPDRRELILRHRADLVASLSDEDGSVPVGFLPVTVQQAANFQPLSGTAGDRETNIVAFHLSILLDPGRLEHAVERVVARHPLLRCEFRRVGDGLACGIHRRAVVPVSVETADELPDVDRVVAGLGADFEPDPGAVPPWRVHVVNHGGRSTIFLAMSYVISDGWSIHLLVDELVHFHQGGTEGELPKPGDFGAWASTTPRPVARTGDLPTQVDSGAVATRSRPAAFHRDEVASAARSRRTTLFGVLVAAYATAAAEALRRDEITIAVPLSLRNDLSHERIVGPLRHGVALRFSFRGGDAEPARIAAAMELARAEMRDAASAGGAAGDDLRLRFNFLDFSARSRGSSPRVAADGDIVASPGHFELKVYVWFDSTGRGVLKAVYGAASHSGSDVDDLLCAFERLVGLTTSEGGMA</sequence>
<dbReference type="Gene3D" id="3.30.559.30">
    <property type="entry name" value="Nonribosomal peptide synthetase, condensation domain"/>
    <property type="match status" value="1"/>
</dbReference>
<accession>A0ABU4V837</accession>
<dbReference type="Proteomes" id="UP001285352">
    <property type="component" value="Unassembled WGS sequence"/>
</dbReference>
<comment type="caution">
    <text evidence="2">The sequence shown here is derived from an EMBL/GenBank/DDBJ whole genome shotgun (WGS) entry which is preliminary data.</text>
</comment>